<feature type="domain" description="Myb-like" evidence="2">
    <location>
        <begin position="423"/>
        <end position="469"/>
    </location>
</feature>
<feature type="region of interest" description="Disordered" evidence="1">
    <location>
        <begin position="635"/>
        <end position="665"/>
    </location>
</feature>
<dbReference type="Proteomes" id="UP000036987">
    <property type="component" value="Unassembled WGS sequence"/>
</dbReference>
<dbReference type="AlphaFoldDB" id="A0A0K9P4Y4"/>
<feature type="compositionally biased region" description="Basic and acidic residues" evidence="1">
    <location>
        <begin position="648"/>
        <end position="662"/>
    </location>
</feature>
<proteinExistence type="predicted"/>
<dbReference type="PROSITE" id="PS50090">
    <property type="entry name" value="MYB_LIKE"/>
    <property type="match status" value="1"/>
</dbReference>
<keyword evidence="4" id="KW-1185">Reference proteome</keyword>
<sequence length="695" mass="78228">MLQRATSYKDSESHLLNLKNTEILTPSYLDISTKMESNAAVLDECIVDRANPTQKSKTEPSQCNALKNGNSVQPFAYFYKRKKKKMIAERNIQNNQLVHIINDPEYTHKVTTTASISKNGVSEKCNITRQPIEALMLQDKLLADEKDLKEPVDDLNLSSGDLHQTYRLEESSKCSSNGITNYSSSEKICEDKKFKIGNSNGMKSGLSSFDALEKAEQAKAVDFNGDKLFSINSLEPSDTELFGKNKGLLWAENINERVELTQKEVIFDSSIDKNFLNLGEMFGVRESGINPVDLCLRSQQDMDLSNQTQYHGKISTGTSSKTTFPNCRTTEKYFQRSNFLGLAPVLECSTCPIRGSVNAHSMSRLGPNYKDNHIDNGRFSQRASNRKCPSWSEHVQQVLKNLSADTRILNQGQGFSWKKCQRSWSEEELDSLWIGVRRHGRNNWSAMLRDRRLCFSDLRKSEDLAERWEIEQSKLFHGNYNSSYVPRVMPTEYLPSRNQSTLSLGNAYLHHQADTFSNRNLFNLLDSGTIRKSRKENLVAASYVSDVLSKNSLWNSLGVKYPRPLRPQGSSNMLEHHNTAGFTENGNLPHWLKAVSASSHLSSIGPSKMPSNLDSINLSVSTKDTCKSILKKTVDSLESTSPEPGATSEKRQHFDSREKLDLNKSYTNPAEINELIIIEDSDMSSEETISDNGGS</sequence>
<reference evidence="4" key="1">
    <citation type="journal article" date="2016" name="Nature">
        <title>The genome of the seagrass Zostera marina reveals angiosperm adaptation to the sea.</title>
        <authorList>
            <person name="Olsen J.L."/>
            <person name="Rouze P."/>
            <person name="Verhelst B."/>
            <person name="Lin Y.-C."/>
            <person name="Bayer T."/>
            <person name="Collen J."/>
            <person name="Dattolo E."/>
            <person name="De Paoli E."/>
            <person name="Dittami S."/>
            <person name="Maumus F."/>
            <person name="Michel G."/>
            <person name="Kersting A."/>
            <person name="Lauritano C."/>
            <person name="Lohaus R."/>
            <person name="Toepel M."/>
            <person name="Tonon T."/>
            <person name="Vanneste K."/>
            <person name="Amirebrahimi M."/>
            <person name="Brakel J."/>
            <person name="Bostroem C."/>
            <person name="Chovatia M."/>
            <person name="Grimwood J."/>
            <person name="Jenkins J.W."/>
            <person name="Jueterbock A."/>
            <person name="Mraz A."/>
            <person name="Stam W.T."/>
            <person name="Tice H."/>
            <person name="Bornberg-Bauer E."/>
            <person name="Green P.J."/>
            <person name="Pearson G.A."/>
            <person name="Procaccini G."/>
            <person name="Duarte C.M."/>
            <person name="Schmutz J."/>
            <person name="Reusch T.B.H."/>
            <person name="Van de Peer Y."/>
        </authorList>
    </citation>
    <scope>NUCLEOTIDE SEQUENCE [LARGE SCALE GENOMIC DNA]</scope>
    <source>
        <strain evidence="4">cv. Finnish</strain>
    </source>
</reference>
<accession>A0A0K9P4Y4</accession>
<dbReference type="InterPro" id="IPR009057">
    <property type="entry name" value="Homeodomain-like_sf"/>
</dbReference>
<evidence type="ECO:0000256" key="1">
    <source>
        <dbReference type="SAM" id="MobiDB-lite"/>
    </source>
</evidence>
<name>A0A0K9P4Y4_ZOSMR</name>
<dbReference type="SUPFAM" id="SSF46689">
    <property type="entry name" value="Homeodomain-like"/>
    <property type="match status" value="1"/>
</dbReference>
<organism evidence="3 4">
    <name type="scientific">Zostera marina</name>
    <name type="common">Eelgrass</name>
    <dbReference type="NCBI Taxonomy" id="29655"/>
    <lineage>
        <taxon>Eukaryota</taxon>
        <taxon>Viridiplantae</taxon>
        <taxon>Streptophyta</taxon>
        <taxon>Embryophyta</taxon>
        <taxon>Tracheophyta</taxon>
        <taxon>Spermatophyta</taxon>
        <taxon>Magnoliopsida</taxon>
        <taxon>Liliopsida</taxon>
        <taxon>Zosteraceae</taxon>
        <taxon>Zostera</taxon>
    </lineage>
</organism>
<evidence type="ECO:0000313" key="4">
    <source>
        <dbReference type="Proteomes" id="UP000036987"/>
    </source>
</evidence>
<dbReference type="InterPro" id="IPR001005">
    <property type="entry name" value="SANT/Myb"/>
</dbReference>
<evidence type="ECO:0000259" key="2">
    <source>
        <dbReference type="PROSITE" id="PS50090"/>
    </source>
</evidence>
<evidence type="ECO:0000313" key="3">
    <source>
        <dbReference type="EMBL" id="KMZ63240.1"/>
    </source>
</evidence>
<dbReference type="OrthoDB" id="608866at2759"/>
<gene>
    <name evidence="3" type="ORF">ZOSMA_41G00840</name>
</gene>
<dbReference type="Gene3D" id="1.10.10.60">
    <property type="entry name" value="Homeodomain-like"/>
    <property type="match status" value="1"/>
</dbReference>
<comment type="caution">
    <text evidence="3">The sequence shown here is derived from an EMBL/GenBank/DDBJ whole genome shotgun (WGS) entry which is preliminary data.</text>
</comment>
<dbReference type="STRING" id="29655.A0A0K9P4Y4"/>
<protein>
    <recommendedName>
        <fullName evidence="2">Myb-like domain-containing protein</fullName>
    </recommendedName>
</protein>
<dbReference type="EMBL" id="LFYR01001258">
    <property type="protein sequence ID" value="KMZ63240.1"/>
    <property type="molecule type" value="Genomic_DNA"/>
</dbReference>